<dbReference type="InterPro" id="IPR001763">
    <property type="entry name" value="Rhodanese-like_dom"/>
</dbReference>
<keyword evidence="1" id="KW-0812">Transmembrane</keyword>
<dbReference type="FunFam" id="3.40.250.10:FF:000047">
    <property type="entry name" value="Rhodanese-like domain-containing protein 10"/>
    <property type="match status" value="1"/>
</dbReference>
<dbReference type="PROSITE" id="PS50206">
    <property type="entry name" value="RHODANESE_3"/>
    <property type="match status" value="1"/>
</dbReference>
<dbReference type="PANTHER" id="PTHR45510">
    <property type="entry name" value="RHODANESE-LIKE DOMAIN-CONTAINING PROTEIN 10"/>
    <property type="match status" value="1"/>
</dbReference>
<protein>
    <recommendedName>
        <fullName evidence="2">Rhodanese domain-containing protein</fullName>
    </recommendedName>
</protein>
<name>A0ABC8XCF5_9POAL</name>
<feature type="domain" description="Rhodanese" evidence="2">
    <location>
        <begin position="65"/>
        <end position="192"/>
    </location>
</feature>
<dbReference type="PANTHER" id="PTHR45510:SF1">
    <property type="entry name" value="RHODANESE-LIKE DOMAIN-CONTAINING PROTEIN 10"/>
    <property type="match status" value="1"/>
</dbReference>
<gene>
    <name evidence="3" type="ORF">URODEC1_LOCUS21526</name>
</gene>
<reference evidence="3" key="1">
    <citation type="submission" date="2024-10" db="EMBL/GenBank/DDBJ databases">
        <authorList>
            <person name="Ryan C."/>
        </authorList>
    </citation>
    <scope>NUCLEOTIDE SEQUENCE [LARGE SCALE GENOMIC DNA]</scope>
</reference>
<feature type="transmembrane region" description="Helical" evidence="1">
    <location>
        <begin position="199"/>
        <end position="219"/>
    </location>
</feature>
<dbReference type="InterPro" id="IPR044614">
    <property type="entry name" value="STR10"/>
</dbReference>
<dbReference type="Proteomes" id="UP001497457">
    <property type="component" value="Chromosome 14rd"/>
</dbReference>
<evidence type="ECO:0000313" key="4">
    <source>
        <dbReference type="Proteomes" id="UP001497457"/>
    </source>
</evidence>
<proteinExistence type="predicted"/>
<organism evidence="3 4">
    <name type="scientific">Urochloa decumbens</name>
    <dbReference type="NCBI Taxonomy" id="240449"/>
    <lineage>
        <taxon>Eukaryota</taxon>
        <taxon>Viridiplantae</taxon>
        <taxon>Streptophyta</taxon>
        <taxon>Embryophyta</taxon>
        <taxon>Tracheophyta</taxon>
        <taxon>Spermatophyta</taxon>
        <taxon>Magnoliopsida</taxon>
        <taxon>Liliopsida</taxon>
        <taxon>Poales</taxon>
        <taxon>Poaceae</taxon>
        <taxon>PACMAD clade</taxon>
        <taxon>Panicoideae</taxon>
        <taxon>Panicodae</taxon>
        <taxon>Paniceae</taxon>
        <taxon>Melinidinae</taxon>
        <taxon>Urochloa</taxon>
    </lineage>
</organism>
<dbReference type="Gene3D" id="3.40.250.10">
    <property type="entry name" value="Rhodanese-like domain"/>
    <property type="match status" value="1"/>
</dbReference>
<dbReference type="Pfam" id="PF00581">
    <property type="entry name" value="Rhodanese"/>
    <property type="match status" value="1"/>
</dbReference>
<evidence type="ECO:0000313" key="3">
    <source>
        <dbReference type="EMBL" id="CAL4922163.1"/>
    </source>
</evidence>
<keyword evidence="1" id="KW-1133">Transmembrane helix</keyword>
<dbReference type="InterPro" id="IPR036873">
    <property type="entry name" value="Rhodanese-like_dom_sf"/>
</dbReference>
<dbReference type="EMBL" id="OZ075124">
    <property type="protein sequence ID" value="CAL4922163.1"/>
    <property type="molecule type" value="Genomic_DNA"/>
</dbReference>
<evidence type="ECO:0000259" key="2">
    <source>
        <dbReference type="PROSITE" id="PS50206"/>
    </source>
</evidence>
<evidence type="ECO:0000256" key="1">
    <source>
        <dbReference type="SAM" id="Phobius"/>
    </source>
</evidence>
<dbReference type="SMART" id="SM00450">
    <property type="entry name" value="RHOD"/>
    <property type="match status" value="1"/>
</dbReference>
<dbReference type="CDD" id="cd00158">
    <property type="entry name" value="RHOD"/>
    <property type="match status" value="1"/>
</dbReference>
<dbReference type="SUPFAM" id="SSF52821">
    <property type="entry name" value="Rhodanese/Cell cycle control phosphatase"/>
    <property type="match status" value="1"/>
</dbReference>
<dbReference type="AlphaFoldDB" id="A0ABC8XCF5"/>
<accession>A0ABC8XCF5</accession>
<keyword evidence="1" id="KW-0472">Membrane</keyword>
<sequence length="220" mass="23188">MAMGAAAAAASTCCIRSRASSHGPGLPRSRVRAQATSWAGGAEALVRSGAVKAVRPKDAAAALGGGEGFRLLDVRPEWERARASVRGSAHVPLFEGDDDMGPVTLLKKWVHFGYIGLWTGQAFTKMNERFVDDVTAAVAADGGKDAKLLVACGEGLRSLIAVRMLYDDGYRNLAWLAGGFSKSADGDFPDVEGESKLQYATIGGVSYIFLQILLLLGVVK</sequence>
<keyword evidence="4" id="KW-1185">Reference proteome</keyword>